<feature type="transmembrane region" description="Helical" evidence="2">
    <location>
        <begin position="48"/>
        <end position="68"/>
    </location>
</feature>
<evidence type="ECO:0000313" key="3">
    <source>
        <dbReference type="EMBL" id="OEJ80340.1"/>
    </source>
</evidence>
<protein>
    <submittedName>
        <fullName evidence="3">V-type ATPase assembly factor PKR1</fullName>
    </submittedName>
</protein>
<evidence type="ECO:0000256" key="2">
    <source>
        <dbReference type="SAM" id="Phobius"/>
    </source>
</evidence>
<feature type="transmembrane region" description="Helical" evidence="2">
    <location>
        <begin position="20"/>
        <end position="41"/>
    </location>
</feature>
<dbReference type="AlphaFoldDB" id="A0A1E5R0C0"/>
<feature type="compositionally biased region" description="Basic and acidic residues" evidence="1">
    <location>
        <begin position="91"/>
        <end position="109"/>
    </location>
</feature>
<sequence length="109" mass="12290">MGNFVVDLWDSIFQPGTTPTLILATHLSFIALFSVLGWLIYVTKAQNIHFIMLLLIAIALWVTIIWFTSELQSVKLKSNEELFGEDMTTIPEKDTTPSRNGSSKDSKQD</sequence>
<gene>
    <name evidence="3" type="ORF">AWRI3579_g4403</name>
</gene>
<dbReference type="GO" id="GO:0070072">
    <property type="term" value="P:vacuolar proton-transporting V-type ATPase complex assembly"/>
    <property type="evidence" value="ECO:0007669"/>
    <property type="project" value="InterPro"/>
</dbReference>
<keyword evidence="2" id="KW-0812">Transmembrane</keyword>
<reference evidence="4" key="1">
    <citation type="journal article" date="2016" name="Genome Announc.">
        <title>Genome sequences of three species of Hanseniaspora isolated from spontaneous wine fermentations.</title>
        <authorList>
            <person name="Sternes P.R."/>
            <person name="Lee D."/>
            <person name="Kutyna D.R."/>
            <person name="Borneman A.R."/>
        </authorList>
    </citation>
    <scope>NUCLEOTIDE SEQUENCE [LARGE SCALE GENOMIC DNA]</scope>
    <source>
        <strain evidence="4">AWRI3579</strain>
    </source>
</reference>
<dbReference type="EMBL" id="LPNM01000012">
    <property type="protein sequence ID" value="OEJ80340.1"/>
    <property type="molecule type" value="Genomic_DNA"/>
</dbReference>
<dbReference type="InterPro" id="IPR013945">
    <property type="entry name" value="Pkr1"/>
</dbReference>
<organism evidence="3 4">
    <name type="scientific">Hanseniaspora osmophila</name>
    <dbReference type="NCBI Taxonomy" id="56408"/>
    <lineage>
        <taxon>Eukaryota</taxon>
        <taxon>Fungi</taxon>
        <taxon>Dikarya</taxon>
        <taxon>Ascomycota</taxon>
        <taxon>Saccharomycotina</taxon>
        <taxon>Saccharomycetes</taxon>
        <taxon>Saccharomycodales</taxon>
        <taxon>Saccharomycodaceae</taxon>
        <taxon>Hanseniaspora</taxon>
    </lineage>
</organism>
<dbReference type="PANTHER" id="PTHR28251:SF1">
    <property type="entry name" value="V-TYPE ATPASE ASSEMBLY FACTOR PKR1"/>
    <property type="match status" value="1"/>
</dbReference>
<dbReference type="FunCoup" id="A0A1E5R0C0">
    <property type="interactions" value="30"/>
</dbReference>
<proteinExistence type="predicted"/>
<name>A0A1E5R0C0_9ASCO</name>
<dbReference type="GO" id="GO:0005789">
    <property type="term" value="C:endoplasmic reticulum membrane"/>
    <property type="evidence" value="ECO:0007669"/>
    <property type="project" value="TreeGrafter"/>
</dbReference>
<dbReference type="InParanoid" id="A0A1E5R0C0"/>
<keyword evidence="4" id="KW-1185">Reference proteome</keyword>
<feature type="region of interest" description="Disordered" evidence="1">
    <location>
        <begin position="87"/>
        <end position="109"/>
    </location>
</feature>
<dbReference type="Proteomes" id="UP000095728">
    <property type="component" value="Unassembled WGS sequence"/>
</dbReference>
<comment type="caution">
    <text evidence="3">The sequence shown here is derived from an EMBL/GenBank/DDBJ whole genome shotgun (WGS) entry which is preliminary data.</text>
</comment>
<evidence type="ECO:0000256" key="1">
    <source>
        <dbReference type="SAM" id="MobiDB-lite"/>
    </source>
</evidence>
<accession>A0A1E5R0C0</accession>
<keyword evidence="2" id="KW-1133">Transmembrane helix</keyword>
<dbReference type="OrthoDB" id="9626941at2759"/>
<dbReference type="Pfam" id="PF08636">
    <property type="entry name" value="Pkr1"/>
    <property type="match status" value="1"/>
</dbReference>
<keyword evidence="2" id="KW-0472">Membrane</keyword>
<dbReference type="PANTHER" id="PTHR28251">
    <property type="entry name" value="V-TYPE ATPASE ASSEMBLY FACTOR PKR1"/>
    <property type="match status" value="1"/>
</dbReference>
<evidence type="ECO:0000313" key="4">
    <source>
        <dbReference type="Proteomes" id="UP000095728"/>
    </source>
</evidence>